<gene>
    <name evidence="1" type="ORF">P4T90_02480</name>
</gene>
<proteinExistence type="predicted"/>
<sequence>MGSMFDFSDLLAEYSFPIQVISPEAGTKGTYSKQTGEWEASPTADPIDTTGAVIPYSSNEIYQSGGRLTKLDRQLLIDLDIPPKSIIIYNNQKYSVEQVIPYGDYASFNQYELKWVSAFE</sequence>
<evidence type="ECO:0000313" key="2">
    <source>
        <dbReference type="Proteomes" id="UP001341444"/>
    </source>
</evidence>
<comment type="caution">
    <text evidence="1">The sequence shown here is derived from an EMBL/GenBank/DDBJ whole genome shotgun (WGS) entry which is preliminary data.</text>
</comment>
<evidence type="ECO:0000313" key="1">
    <source>
        <dbReference type="EMBL" id="MED1201953.1"/>
    </source>
</evidence>
<accession>A0ABU6MB95</accession>
<organism evidence="1 2">
    <name type="scientific">Heyndrickxia acidicola</name>
    <dbReference type="NCBI Taxonomy" id="209389"/>
    <lineage>
        <taxon>Bacteria</taxon>
        <taxon>Bacillati</taxon>
        <taxon>Bacillota</taxon>
        <taxon>Bacilli</taxon>
        <taxon>Bacillales</taxon>
        <taxon>Bacillaceae</taxon>
        <taxon>Heyndrickxia</taxon>
    </lineage>
</organism>
<protein>
    <submittedName>
        <fullName evidence="1">Uncharacterized protein</fullName>
    </submittedName>
</protein>
<name>A0ABU6MB95_9BACI</name>
<dbReference type="Proteomes" id="UP001341444">
    <property type="component" value="Unassembled WGS sequence"/>
</dbReference>
<dbReference type="RefSeq" id="WP_066264500.1">
    <property type="nucleotide sequence ID" value="NZ_JARMAB010000004.1"/>
</dbReference>
<dbReference type="EMBL" id="JARMAB010000004">
    <property type="protein sequence ID" value="MED1201953.1"/>
    <property type="molecule type" value="Genomic_DNA"/>
</dbReference>
<keyword evidence="2" id="KW-1185">Reference proteome</keyword>
<reference evidence="1 2" key="1">
    <citation type="submission" date="2023-03" db="EMBL/GenBank/DDBJ databases">
        <title>Bacillus Genome Sequencing.</title>
        <authorList>
            <person name="Dunlap C."/>
        </authorList>
    </citation>
    <scope>NUCLEOTIDE SEQUENCE [LARGE SCALE GENOMIC DNA]</scope>
    <source>
        <strain evidence="1 2">B-23453</strain>
    </source>
</reference>